<dbReference type="AlphaFoldDB" id="A8PE48"/>
<dbReference type="KEGG" id="cci:CC1G_09779"/>
<name>A8PE48_COPC7</name>
<dbReference type="InParanoid" id="A8PE48"/>
<dbReference type="VEuPathDB" id="FungiDB:CC1G_09779"/>
<dbReference type="GeneID" id="6017380"/>
<evidence type="ECO:0000313" key="2">
    <source>
        <dbReference type="Proteomes" id="UP000001861"/>
    </source>
</evidence>
<dbReference type="EMBL" id="AACS02000007">
    <property type="protein sequence ID" value="EAU81137.1"/>
    <property type="molecule type" value="Genomic_DNA"/>
</dbReference>
<evidence type="ECO:0000313" key="1">
    <source>
        <dbReference type="EMBL" id="EAU81137.1"/>
    </source>
</evidence>
<dbReference type="OMA" id="FRRWFTI"/>
<dbReference type="RefSeq" id="XP_001840728.1">
    <property type="nucleotide sequence ID" value="XM_001840676.1"/>
</dbReference>
<dbReference type="Proteomes" id="UP000001861">
    <property type="component" value="Unassembled WGS sequence"/>
</dbReference>
<proteinExistence type="predicted"/>
<protein>
    <submittedName>
        <fullName evidence="1">Uncharacterized protein</fullName>
    </submittedName>
</protein>
<comment type="caution">
    <text evidence="1">The sequence shown here is derived from an EMBL/GenBank/DDBJ whole genome shotgun (WGS) entry which is preliminary data.</text>
</comment>
<organism evidence="1 2">
    <name type="scientific">Coprinopsis cinerea (strain Okayama-7 / 130 / ATCC MYA-4618 / FGSC 9003)</name>
    <name type="common">Inky cap fungus</name>
    <name type="synonym">Hormographiella aspergillata</name>
    <dbReference type="NCBI Taxonomy" id="240176"/>
    <lineage>
        <taxon>Eukaryota</taxon>
        <taxon>Fungi</taxon>
        <taxon>Dikarya</taxon>
        <taxon>Basidiomycota</taxon>
        <taxon>Agaricomycotina</taxon>
        <taxon>Agaricomycetes</taxon>
        <taxon>Agaricomycetidae</taxon>
        <taxon>Agaricales</taxon>
        <taxon>Agaricineae</taxon>
        <taxon>Psathyrellaceae</taxon>
        <taxon>Coprinopsis</taxon>
    </lineage>
</organism>
<accession>A8PE48</accession>
<reference evidence="1 2" key="1">
    <citation type="journal article" date="2010" name="Proc. Natl. Acad. Sci. U.S.A.">
        <title>Insights into evolution of multicellular fungi from the assembled chromosomes of the mushroom Coprinopsis cinerea (Coprinus cinereus).</title>
        <authorList>
            <person name="Stajich J.E."/>
            <person name="Wilke S.K."/>
            <person name="Ahren D."/>
            <person name="Au C.H."/>
            <person name="Birren B.W."/>
            <person name="Borodovsky M."/>
            <person name="Burns C."/>
            <person name="Canback B."/>
            <person name="Casselton L.A."/>
            <person name="Cheng C.K."/>
            <person name="Deng J."/>
            <person name="Dietrich F.S."/>
            <person name="Fargo D.C."/>
            <person name="Farman M.L."/>
            <person name="Gathman A.C."/>
            <person name="Goldberg J."/>
            <person name="Guigo R."/>
            <person name="Hoegger P.J."/>
            <person name="Hooker J.B."/>
            <person name="Huggins A."/>
            <person name="James T.Y."/>
            <person name="Kamada T."/>
            <person name="Kilaru S."/>
            <person name="Kodira C."/>
            <person name="Kues U."/>
            <person name="Kupfer D."/>
            <person name="Kwan H.S."/>
            <person name="Lomsadze A."/>
            <person name="Li W."/>
            <person name="Lilly W.W."/>
            <person name="Ma L.J."/>
            <person name="Mackey A.J."/>
            <person name="Manning G."/>
            <person name="Martin F."/>
            <person name="Muraguchi H."/>
            <person name="Natvig D.O."/>
            <person name="Palmerini H."/>
            <person name="Ramesh M.A."/>
            <person name="Rehmeyer C.J."/>
            <person name="Roe B.A."/>
            <person name="Shenoy N."/>
            <person name="Stanke M."/>
            <person name="Ter-Hovhannisyan V."/>
            <person name="Tunlid A."/>
            <person name="Velagapudi R."/>
            <person name="Vision T.J."/>
            <person name="Zeng Q."/>
            <person name="Zolan M.E."/>
            <person name="Pukkila P.J."/>
        </authorList>
    </citation>
    <scope>NUCLEOTIDE SEQUENCE [LARGE SCALE GENOMIC DNA]</scope>
    <source>
        <strain evidence="2">Okayama-7 / 130 / ATCC MYA-4618 / FGSC 9003</strain>
    </source>
</reference>
<gene>
    <name evidence="1" type="ORF">CC1G_09779</name>
</gene>
<keyword evidence="2" id="KW-1185">Reference proteome</keyword>
<sequence>MPTSAAIALWVVLSTPSPDGDNGPALMEAKLKEIRENAPDADMRRAAACLLPGDVDEIAIELVAAKDADERNALERIIEGRVWFRRWFTIAQVYRRTNRPTDDPATERLNQIVVSITERLGELFALIAHEDEAIQVATNILNKMLESDA</sequence>